<feature type="region of interest" description="Disordered" evidence="1">
    <location>
        <begin position="86"/>
        <end position="106"/>
    </location>
</feature>
<feature type="region of interest" description="Disordered" evidence="1">
    <location>
        <begin position="14"/>
        <end position="53"/>
    </location>
</feature>
<dbReference type="GeneID" id="73347204"/>
<dbReference type="RefSeq" id="XP_049149340.1">
    <property type="nucleotide sequence ID" value="XM_049292194.1"/>
</dbReference>
<dbReference type="EMBL" id="CP019479">
    <property type="protein sequence ID" value="UQC87732.1"/>
    <property type="molecule type" value="Genomic_DNA"/>
</dbReference>
<reference evidence="2" key="1">
    <citation type="journal article" date="2021" name="Mol. Plant Microbe Interact.">
        <title>Complete Genome Sequence of the Plant-Pathogenic Fungus Colletotrichum lupini.</title>
        <authorList>
            <person name="Baroncelli R."/>
            <person name="Pensec F."/>
            <person name="Da Lio D."/>
            <person name="Boufleur T."/>
            <person name="Vicente I."/>
            <person name="Sarrocco S."/>
            <person name="Picot A."/>
            <person name="Baraldi E."/>
            <person name="Sukno S."/>
            <person name="Thon M."/>
            <person name="Le Floch G."/>
        </authorList>
    </citation>
    <scope>NUCLEOTIDE SEQUENCE</scope>
    <source>
        <strain evidence="2">IMI 504893</strain>
    </source>
</reference>
<organism evidence="2 3">
    <name type="scientific">Colletotrichum lupini</name>
    <dbReference type="NCBI Taxonomy" id="145971"/>
    <lineage>
        <taxon>Eukaryota</taxon>
        <taxon>Fungi</taxon>
        <taxon>Dikarya</taxon>
        <taxon>Ascomycota</taxon>
        <taxon>Pezizomycotina</taxon>
        <taxon>Sordariomycetes</taxon>
        <taxon>Hypocreomycetidae</taxon>
        <taxon>Glomerellales</taxon>
        <taxon>Glomerellaceae</taxon>
        <taxon>Colletotrichum</taxon>
        <taxon>Colletotrichum acutatum species complex</taxon>
    </lineage>
</organism>
<evidence type="ECO:0000313" key="3">
    <source>
        <dbReference type="Proteomes" id="UP000830671"/>
    </source>
</evidence>
<accession>A0A9Q8T221</accession>
<name>A0A9Q8T221_9PEZI</name>
<gene>
    <name evidence="2" type="ORF">CLUP02_13251</name>
</gene>
<keyword evidence="3" id="KW-1185">Reference proteome</keyword>
<dbReference type="KEGG" id="clup:CLUP02_13251"/>
<feature type="compositionally biased region" description="Low complexity" evidence="1">
    <location>
        <begin position="86"/>
        <end position="96"/>
    </location>
</feature>
<protein>
    <submittedName>
        <fullName evidence="2">Uncharacterized protein</fullName>
    </submittedName>
</protein>
<evidence type="ECO:0000256" key="1">
    <source>
        <dbReference type="SAM" id="MobiDB-lite"/>
    </source>
</evidence>
<dbReference type="AlphaFoldDB" id="A0A9Q8T221"/>
<feature type="compositionally biased region" description="Polar residues" evidence="1">
    <location>
        <begin position="97"/>
        <end position="106"/>
    </location>
</feature>
<evidence type="ECO:0000313" key="2">
    <source>
        <dbReference type="EMBL" id="UQC87732.1"/>
    </source>
</evidence>
<proteinExistence type="predicted"/>
<dbReference type="Proteomes" id="UP000830671">
    <property type="component" value="Chromosome 7"/>
</dbReference>
<sequence length="106" mass="11825">MRYFSHLVRRLASTTTGDYPPHASWVCTSPPSQHPLKPQPRPPTSTRRRPNHHRHLHALALRAGFSSTNLNNNLVWWCSWLSRQSNSSRASSLSSATLKVSGSSPG</sequence>